<name>F0WBB8_9STRA</name>
<dbReference type="HOGENOM" id="CLU_1231774_0_0_1"/>
<accession>F0WBB8</accession>
<sequence>MLTNSLKLLIQERLRAKIFREDVTDNSNASRPTPPSSLHPEILDTLVICKSNLKGEILASSASTAHKLTKTAPEVDDVLHVSNLGTYLHEEERVSERTIAKYRNRIFRDNPRQDEFWNRGSKACLKMDSSSVVSHPEAHECIGSNPADKTKITITTSGGDAGSSVATSPQPASYALRFKSKVSSDSTLHSAREGTKRKADAEILSCTIQGSAVAFIEKRRRRAPQLTPRTLATQRWLQSLSSTLDVKCFPKCDGFL</sequence>
<reference evidence="1" key="2">
    <citation type="submission" date="2011-02" db="EMBL/GenBank/DDBJ databases">
        <authorList>
            <person name="MacLean D."/>
        </authorList>
    </citation>
    <scope>NUCLEOTIDE SEQUENCE</scope>
</reference>
<dbReference type="AlphaFoldDB" id="F0WBB8"/>
<organism evidence="1">
    <name type="scientific">Albugo laibachii Nc14</name>
    <dbReference type="NCBI Taxonomy" id="890382"/>
    <lineage>
        <taxon>Eukaryota</taxon>
        <taxon>Sar</taxon>
        <taxon>Stramenopiles</taxon>
        <taxon>Oomycota</taxon>
        <taxon>Peronosporomycetes</taxon>
        <taxon>Albuginales</taxon>
        <taxon>Albuginaceae</taxon>
        <taxon>Albugo</taxon>
    </lineage>
</organism>
<dbReference type="EMBL" id="FR824095">
    <property type="protein sequence ID" value="CCA18442.1"/>
    <property type="molecule type" value="Genomic_DNA"/>
</dbReference>
<gene>
    <name evidence="1" type="primary">AlNc14C50G3965</name>
    <name evidence="1" type="ORF">ALNC14_045850</name>
</gene>
<evidence type="ECO:0000313" key="1">
    <source>
        <dbReference type="EMBL" id="CCA18442.1"/>
    </source>
</evidence>
<reference evidence="1" key="1">
    <citation type="journal article" date="2011" name="PLoS Biol.">
        <title>Gene gain and loss during evolution of obligate parasitism in the white rust pathogen of Arabidopsis thaliana.</title>
        <authorList>
            <person name="Kemen E."/>
            <person name="Gardiner A."/>
            <person name="Schultz-Larsen T."/>
            <person name="Kemen A.C."/>
            <person name="Balmuth A.L."/>
            <person name="Robert-Seilaniantz A."/>
            <person name="Bailey K."/>
            <person name="Holub E."/>
            <person name="Studholme D.J."/>
            <person name="Maclean D."/>
            <person name="Jones J.D."/>
        </authorList>
    </citation>
    <scope>NUCLEOTIDE SEQUENCE</scope>
</reference>
<protein>
    <submittedName>
        <fullName evidence="1">AlNc14C50G3965 protein</fullName>
    </submittedName>
</protein>
<proteinExistence type="predicted"/>